<dbReference type="RefSeq" id="XP_016252831.1">
    <property type="nucleotide sequence ID" value="XM_016390929.1"/>
</dbReference>
<comment type="similarity">
    <text evidence="2">Belongs to the zinc-containing alcohol dehydrogenase family.</text>
</comment>
<keyword evidence="10" id="KW-1185">Reference proteome</keyword>
<dbReference type="SUPFAM" id="SSF51735">
    <property type="entry name" value="NAD(P)-binding Rossmann-fold domains"/>
    <property type="match status" value="1"/>
</dbReference>
<protein>
    <recommendedName>
        <fullName evidence="11">Enoyl reductase (ER) domain-containing protein</fullName>
    </recommendedName>
</protein>
<dbReference type="EMBL" id="KN847041">
    <property type="protein sequence ID" value="KIW32615.1"/>
    <property type="molecule type" value="Genomic_DNA"/>
</dbReference>
<dbReference type="SUPFAM" id="SSF50129">
    <property type="entry name" value="GroES-like"/>
    <property type="match status" value="1"/>
</dbReference>
<dbReference type="PANTHER" id="PTHR42940">
    <property type="entry name" value="ALCOHOL DEHYDROGENASE 1-RELATED"/>
    <property type="match status" value="1"/>
</dbReference>
<dbReference type="AlphaFoldDB" id="A0A0D2CRP3"/>
<dbReference type="InterPro" id="IPR013149">
    <property type="entry name" value="ADH-like_C"/>
</dbReference>
<dbReference type="Pfam" id="PF00107">
    <property type="entry name" value="ADH_zinc_N"/>
    <property type="match status" value="1"/>
</dbReference>
<dbReference type="Pfam" id="PF08240">
    <property type="entry name" value="ADH_N"/>
    <property type="match status" value="1"/>
</dbReference>
<keyword evidence="5" id="KW-0560">Oxidoreductase</keyword>
<evidence type="ECO:0000256" key="6">
    <source>
        <dbReference type="ARBA" id="ARBA00023027"/>
    </source>
</evidence>
<evidence type="ECO:0008006" key="11">
    <source>
        <dbReference type="Google" id="ProtNLM"/>
    </source>
</evidence>
<dbReference type="Gene3D" id="3.40.50.720">
    <property type="entry name" value="NAD(P)-binding Rossmann-like Domain"/>
    <property type="match status" value="1"/>
</dbReference>
<evidence type="ECO:0000256" key="3">
    <source>
        <dbReference type="ARBA" id="ARBA00022723"/>
    </source>
</evidence>
<dbReference type="HOGENOM" id="CLU_026673_20_1_1"/>
<evidence type="ECO:0000256" key="5">
    <source>
        <dbReference type="ARBA" id="ARBA00023002"/>
    </source>
</evidence>
<dbReference type="Gene3D" id="3.90.180.10">
    <property type="entry name" value="Medium-chain alcohol dehydrogenases, catalytic domain"/>
    <property type="match status" value="1"/>
</dbReference>
<dbReference type="VEuPathDB" id="FungiDB:PV07_04146"/>
<evidence type="ECO:0000259" key="8">
    <source>
        <dbReference type="Pfam" id="PF08240"/>
    </source>
</evidence>
<dbReference type="GeneID" id="27343340"/>
<sequence length="341" mass="36642">MATMKAGQWDPKQGHVVVNEIPIPEPGPGQLLIKMISASLCHSDFLAMGDPNRTEPITLGHEGCGCIFSLHRDAEDKGFQKGDVVGFLSVNGACFECEGCQVHNTLCERGNPQIVGFSAPGFFAEYAVVDWQNAIHLPAQWDPKSSSPFFCAGLTSFNSVDSCGLQPGQWLAVVGAGGLGQLATQYAKAMSLRVIAIDVSDSTLQVCKEQGADYVYNSKGDPAFAQKIRELTGGGVHAAAVYSAAKAAYTTATMILRTMGLLMIVGVTHEPIPVSTQGIAIGLYRIKGENYGVPQRMKRAIDFSVLHGIKPEVDFRKLDDLGQMVQEMKSGTATKRRTVIF</sequence>
<keyword evidence="3" id="KW-0479">Metal-binding</keyword>
<keyword evidence="6" id="KW-0520">NAD</keyword>
<evidence type="ECO:0000313" key="10">
    <source>
        <dbReference type="Proteomes" id="UP000054466"/>
    </source>
</evidence>
<name>A0A0D2CRP3_9EURO</name>
<dbReference type="GO" id="GO:0004022">
    <property type="term" value="F:alcohol dehydrogenase (NAD+) activity"/>
    <property type="evidence" value="ECO:0007669"/>
    <property type="project" value="TreeGrafter"/>
</dbReference>
<reference evidence="9 10" key="1">
    <citation type="submission" date="2015-01" db="EMBL/GenBank/DDBJ databases">
        <title>The Genome Sequence of Cladophialophora immunda CBS83496.</title>
        <authorList>
            <consortium name="The Broad Institute Genomics Platform"/>
            <person name="Cuomo C."/>
            <person name="de Hoog S."/>
            <person name="Gorbushina A."/>
            <person name="Stielow B."/>
            <person name="Teixiera M."/>
            <person name="Abouelleil A."/>
            <person name="Chapman S.B."/>
            <person name="Priest M."/>
            <person name="Young S.K."/>
            <person name="Wortman J."/>
            <person name="Nusbaum C."/>
            <person name="Birren B."/>
        </authorList>
    </citation>
    <scope>NUCLEOTIDE SEQUENCE [LARGE SCALE GENOMIC DNA]</scope>
    <source>
        <strain evidence="9 10">CBS 83496</strain>
    </source>
</reference>
<gene>
    <name evidence="9" type="ORF">PV07_04146</name>
</gene>
<evidence type="ECO:0000259" key="7">
    <source>
        <dbReference type="Pfam" id="PF00107"/>
    </source>
</evidence>
<dbReference type="InterPro" id="IPR036291">
    <property type="entry name" value="NAD(P)-bd_dom_sf"/>
</dbReference>
<dbReference type="Proteomes" id="UP000054466">
    <property type="component" value="Unassembled WGS sequence"/>
</dbReference>
<keyword evidence="4" id="KW-0862">Zinc</keyword>
<dbReference type="STRING" id="569365.A0A0D2CRP3"/>
<evidence type="ECO:0000256" key="4">
    <source>
        <dbReference type="ARBA" id="ARBA00022833"/>
    </source>
</evidence>
<dbReference type="OrthoDB" id="1560166at2759"/>
<dbReference type="FunFam" id="3.40.50.720:FF:000039">
    <property type="entry name" value="Alcohol dehydrogenase AdhP"/>
    <property type="match status" value="1"/>
</dbReference>
<organism evidence="9 10">
    <name type="scientific">Cladophialophora immunda</name>
    <dbReference type="NCBI Taxonomy" id="569365"/>
    <lineage>
        <taxon>Eukaryota</taxon>
        <taxon>Fungi</taxon>
        <taxon>Dikarya</taxon>
        <taxon>Ascomycota</taxon>
        <taxon>Pezizomycotina</taxon>
        <taxon>Eurotiomycetes</taxon>
        <taxon>Chaetothyriomycetidae</taxon>
        <taxon>Chaetothyriales</taxon>
        <taxon>Herpotrichiellaceae</taxon>
        <taxon>Cladophialophora</taxon>
    </lineage>
</organism>
<feature type="domain" description="Alcohol dehydrogenase-like N-terminal" evidence="8">
    <location>
        <begin position="27"/>
        <end position="138"/>
    </location>
</feature>
<comment type="cofactor">
    <cofactor evidence="1">
        <name>Zn(2+)</name>
        <dbReference type="ChEBI" id="CHEBI:29105"/>
    </cofactor>
</comment>
<evidence type="ECO:0000313" key="9">
    <source>
        <dbReference type="EMBL" id="KIW32615.1"/>
    </source>
</evidence>
<dbReference type="GO" id="GO:0005737">
    <property type="term" value="C:cytoplasm"/>
    <property type="evidence" value="ECO:0007669"/>
    <property type="project" value="TreeGrafter"/>
</dbReference>
<dbReference type="InterPro" id="IPR013154">
    <property type="entry name" value="ADH-like_N"/>
</dbReference>
<evidence type="ECO:0000256" key="2">
    <source>
        <dbReference type="ARBA" id="ARBA00008072"/>
    </source>
</evidence>
<accession>A0A0D2CRP3</accession>
<evidence type="ECO:0000256" key="1">
    <source>
        <dbReference type="ARBA" id="ARBA00001947"/>
    </source>
</evidence>
<dbReference type="InterPro" id="IPR011032">
    <property type="entry name" value="GroES-like_sf"/>
</dbReference>
<dbReference type="GO" id="GO:0046872">
    <property type="term" value="F:metal ion binding"/>
    <property type="evidence" value="ECO:0007669"/>
    <property type="project" value="UniProtKB-KW"/>
</dbReference>
<dbReference type="PANTHER" id="PTHR42940:SF8">
    <property type="entry name" value="VACUOLAR PROTEIN SORTING-ASSOCIATED PROTEIN 11"/>
    <property type="match status" value="1"/>
</dbReference>
<proteinExistence type="inferred from homology"/>
<feature type="domain" description="Alcohol dehydrogenase-like C-terminal" evidence="7">
    <location>
        <begin position="178"/>
        <end position="303"/>
    </location>
</feature>